<evidence type="ECO:0000256" key="2">
    <source>
        <dbReference type="ARBA" id="ARBA00022980"/>
    </source>
</evidence>
<dbReference type="SUPFAM" id="SSF74731">
    <property type="entry name" value="Ribosomal protein L20"/>
    <property type="match status" value="1"/>
</dbReference>
<protein>
    <submittedName>
        <fullName evidence="6">39S ribosomal protein L20, mitochondrial</fullName>
    </submittedName>
</protein>
<dbReference type="PRINTS" id="PR00062">
    <property type="entry name" value="RIBOSOMALL20"/>
</dbReference>
<evidence type="ECO:0000256" key="4">
    <source>
        <dbReference type="RuleBase" id="RU000561"/>
    </source>
</evidence>
<dbReference type="PANTHER" id="PTHR10986">
    <property type="entry name" value="39S RIBOSOMAL PROTEIN L20"/>
    <property type="match status" value="1"/>
</dbReference>
<dbReference type="Proteomes" id="UP000694924">
    <property type="component" value="Unplaced"/>
</dbReference>
<dbReference type="Gene3D" id="1.10.1900.20">
    <property type="entry name" value="Ribosomal protein L20"/>
    <property type="match status" value="1"/>
</dbReference>
<dbReference type="RefSeq" id="XP_015174953.1">
    <property type="nucleotide sequence ID" value="XM_015319467.1"/>
</dbReference>
<dbReference type="InterPro" id="IPR035566">
    <property type="entry name" value="Ribosomal_protein_bL20_C"/>
</dbReference>
<dbReference type="GO" id="GO:0005840">
    <property type="term" value="C:ribosome"/>
    <property type="evidence" value="ECO:0007669"/>
    <property type="project" value="UniProtKB-KW"/>
</dbReference>
<evidence type="ECO:0000256" key="3">
    <source>
        <dbReference type="ARBA" id="ARBA00023274"/>
    </source>
</evidence>
<comment type="similarity">
    <text evidence="1 4">Belongs to the bacterial ribosomal protein bL20 family.</text>
</comment>
<name>A0ABM1I416_POLDO</name>
<sequence length="149" mass="17146">MVFLTSNLSVRSRGPDEFWRKRKIFEIAAHFIGRKRNCYSLAIRAVHRSLMFATKGRKLKKDDMRELWVTRCNAALVQHDMDPKTFTEGLSRCNILLNYKNLADLACWEPRTFKSLVAIAAARAQQDGFYKNKSTILESTTTISDGLIE</sequence>
<keyword evidence="2 4" id="KW-0689">Ribosomal protein</keyword>
<dbReference type="Pfam" id="PF00453">
    <property type="entry name" value="Ribosomal_L20"/>
    <property type="match status" value="1"/>
</dbReference>
<accession>A0ABM1I416</accession>
<evidence type="ECO:0000313" key="5">
    <source>
        <dbReference type="Proteomes" id="UP000694924"/>
    </source>
</evidence>
<dbReference type="NCBIfam" id="TIGR01032">
    <property type="entry name" value="rplT_bact"/>
    <property type="match status" value="1"/>
</dbReference>
<keyword evidence="3 4" id="KW-0687">Ribonucleoprotein</keyword>
<gene>
    <name evidence="6" type="primary">LOC107065616</name>
</gene>
<evidence type="ECO:0000313" key="6">
    <source>
        <dbReference type="RefSeq" id="XP_015174953.1"/>
    </source>
</evidence>
<organism evidence="5 6">
    <name type="scientific">Polistes dominula</name>
    <name type="common">European paper wasp</name>
    <name type="synonym">Vespa dominula</name>
    <dbReference type="NCBI Taxonomy" id="743375"/>
    <lineage>
        <taxon>Eukaryota</taxon>
        <taxon>Metazoa</taxon>
        <taxon>Ecdysozoa</taxon>
        <taxon>Arthropoda</taxon>
        <taxon>Hexapoda</taxon>
        <taxon>Insecta</taxon>
        <taxon>Pterygota</taxon>
        <taxon>Neoptera</taxon>
        <taxon>Endopterygota</taxon>
        <taxon>Hymenoptera</taxon>
        <taxon>Apocrita</taxon>
        <taxon>Aculeata</taxon>
        <taxon>Vespoidea</taxon>
        <taxon>Vespidae</taxon>
        <taxon>Polistinae</taxon>
        <taxon>Polistini</taxon>
        <taxon>Polistes</taxon>
    </lineage>
</organism>
<dbReference type="Gene3D" id="6.10.160.10">
    <property type="match status" value="1"/>
</dbReference>
<proteinExistence type="inferred from homology"/>
<keyword evidence="5" id="KW-1185">Reference proteome</keyword>
<evidence type="ECO:0000256" key="1">
    <source>
        <dbReference type="ARBA" id="ARBA00007698"/>
    </source>
</evidence>
<reference evidence="6" key="1">
    <citation type="submission" date="2025-08" db="UniProtKB">
        <authorList>
            <consortium name="RefSeq"/>
        </authorList>
    </citation>
    <scope>IDENTIFICATION</scope>
    <source>
        <tissue evidence="6">Whole body</tissue>
    </source>
</reference>
<dbReference type="GeneID" id="107065616"/>
<dbReference type="InterPro" id="IPR005813">
    <property type="entry name" value="Ribosomal_bL20"/>
</dbReference>